<protein>
    <submittedName>
        <fullName evidence="5">Aliphatic sulfonate ABC transporter substrate-binding protein</fullName>
    </submittedName>
</protein>
<dbReference type="AlphaFoldDB" id="A0A7C1JGZ1"/>
<dbReference type="GO" id="GO:0016020">
    <property type="term" value="C:membrane"/>
    <property type="evidence" value="ECO:0007669"/>
    <property type="project" value="InterPro"/>
</dbReference>
<feature type="signal peptide" evidence="4">
    <location>
        <begin position="1"/>
        <end position="21"/>
    </location>
</feature>
<dbReference type="PROSITE" id="PS51257">
    <property type="entry name" value="PROKAR_LIPOPROTEIN"/>
    <property type="match status" value="1"/>
</dbReference>
<evidence type="ECO:0000256" key="2">
    <source>
        <dbReference type="ARBA" id="ARBA00010742"/>
    </source>
</evidence>
<comment type="subcellular location">
    <subcellularLocation>
        <location evidence="1">Periplasm</location>
    </subcellularLocation>
</comment>
<dbReference type="NCBIfam" id="TIGR01728">
    <property type="entry name" value="SsuA_fam"/>
    <property type="match status" value="1"/>
</dbReference>
<comment type="similarity">
    <text evidence="2">Belongs to the bacterial solute-binding protein SsuA/TauA family.</text>
</comment>
<sequence length="330" mass="34608">MNRLLTFVLSLSLVLMLAGCAAVTPQGASNTETTLTKVRIGTQPWIGYGPWWIAQEQGLFAKHGIEAELIDFVTDTEVNAAFASGNMDVANVATHTAIKLFANGVDLRVVLVEDASYEADAILAPSSIASIADLAGKTIAFEEGSTSDLLLNYALAEAGMSINDIVAAPMPAADAGAALIAGQVDVAVTYEPYVSEAINQNPDIQKLYTGAADPGLISDVLIARTSFAAENPDVMKKLMTIWDEAVAFLRANPDEGRAIIARAVGSSPEELTTAFDGVVFYDLAENAAGLAPEGGFRKVMEDVQEVSIAIGLIDAPVDLNALIDASFVGQ</sequence>
<dbReference type="GO" id="GO:0042597">
    <property type="term" value="C:periplasmic space"/>
    <property type="evidence" value="ECO:0007669"/>
    <property type="project" value="UniProtKB-SubCell"/>
</dbReference>
<dbReference type="InterPro" id="IPR010067">
    <property type="entry name" value="ABC_SsuA_sub-bd"/>
</dbReference>
<dbReference type="EMBL" id="DSMG01000074">
    <property type="protein sequence ID" value="HDX31121.1"/>
    <property type="molecule type" value="Genomic_DNA"/>
</dbReference>
<evidence type="ECO:0000313" key="5">
    <source>
        <dbReference type="EMBL" id="HDX31121.1"/>
    </source>
</evidence>
<organism evidence="5">
    <name type="scientific">Caldilinea aerophila</name>
    <dbReference type="NCBI Taxonomy" id="133453"/>
    <lineage>
        <taxon>Bacteria</taxon>
        <taxon>Bacillati</taxon>
        <taxon>Chloroflexota</taxon>
        <taxon>Caldilineae</taxon>
        <taxon>Caldilineales</taxon>
        <taxon>Caldilineaceae</taxon>
        <taxon>Caldilinea</taxon>
    </lineage>
</organism>
<dbReference type="PANTHER" id="PTHR30024:SF47">
    <property type="entry name" value="TAURINE-BINDING PERIPLASMIC PROTEIN"/>
    <property type="match status" value="1"/>
</dbReference>
<dbReference type="GO" id="GO:0042626">
    <property type="term" value="F:ATPase-coupled transmembrane transporter activity"/>
    <property type="evidence" value="ECO:0007669"/>
    <property type="project" value="InterPro"/>
</dbReference>
<feature type="chain" id="PRO_5027825156" evidence="4">
    <location>
        <begin position="22"/>
        <end position="330"/>
    </location>
</feature>
<proteinExistence type="inferred from homology"/>
<dbReference type="CDD" id="cd13563">
    <property type="entry name" value="PBP2_SsuA_like_6"/>
    <property type="match status" value="1"/>
</dbReference>
<evidence type="ECO:0000256" key="1">
    <source>
        <dbReference type="ARBA" id="ARBA00004418"/>
    </source>
</evidence>
<evidence type="ECO:0000256" key="4">
    <source>
        <dbReference type="SAM" id="SignalP"/>
    </source>
</evidence>
<gene>
    <name evidence="5" type="ORF">ENQ20_06450</name>
</gene>
<name>A0A7C1JGZ1_9CHLR</name>
<dbReference type="Pfam" id="PF13379">
    <property type="entry name" value="NMT1_2"/>
    <property type="match status" value="1"/>
</dbReference>
<evidence type="ECO:0000256" key="3">
    <source>
        <dbReference type="ARBA" id="ARBA00022729"/>
    </source>
</evidence>
<dbReference type="PANTHER" id="PTHR30024">
    <property type="entry name" value="ALIPHATIC SULFONATES-BINDING PROTEIN-RELATED"/>
    <property type="match status" value="1"/>
</dbReference>
<keyword evidence="3 4" id="KW-0732">Signal</keyword>
<accession>A0A7C1JGZ1</accession>
<dbReference type="Gene3D" id="3.40.190.10">
    <property type="entry name" value="Periplasmic binding protein-like II"/>
    <property type="match status" value="2"/>
</dbReference>
<reference evidence="5" key="1">
    <citation type="journal article" date="2020" name="mSystems">
        <title>Genome- and Community-Level Interaction Insights into Carbon Utilization and Element Cycling Functions of Hydrothermarchaeota in Hydrothermal Sediment.</title>
        <authorList>
            <person name="Zhou Z."/>
            <person name="Liu Y."/>
            <person name="Xu W."/>
            <person name="Pan J."/>
            <person name="Luo Z.H."/>
            <person name="Li M."/>
        </authorList>
    </citation>
    <scope>NUCLEOTIDE SEQUENCE [LARGE SCALE GENOMIC DNA]</scope>
    <source>
        <strain evidence="5">SpSt-289</strain>
    </source>
</reference>
<comment type="caution">
    <text evidence="5">The sequence shown here is derived from an EMBL/GenBank/DDBJ whole genome shotgun (WGS) entry which is preliminary data.</text>
</comment>
<dbReference type="SUPFAM" id="SSF53850">
    <property type="entry name" value="Periplasmic binding protein-like II"/>
    <property type="match status" value="1"/>
</dbReference>